<accession>A0A1G6P2F9</accession>
<sequence>MKRILSGIFLLIIGILGILLPILPGIPFLIMSALFFFPKNRRVRKSYQSMEKRFPWLTKWRPFQ</sequence>
<feature type="transmembrane region" description="Helical" evidence="1">
    <location>
        <begin position="6"/>
        <end position="37"/>
    </location>
</feature>
<name>A0A1G6P2F9_9BACL</name>
<dbReference type="RefSeq" id="WP_091571202.1">
    <property type="nucleotide sequence ID" value="NZ_FMZA01000015.1"/>
</dbReference>
<evidence type="ECO:0000313" key="2">
    <source>
        <dbReference type="EMBL" id="SDC74363.1"/>
    </source>
</evidence>
<organism evidence="2 3">
    <name type="scientific">Melghirimyces thermohalophilus</name>
    <dbReference type="NCBI Taxonomy" id="1236220"/>
    <lineage>
        <taxon>Bacteria</taxon>
        <taxon>Bacillati</taxon>
        <taxon>Bacillota</taxon>
        <taxon>Bacilli</taxon>
        <taxon>Bacillales</taxon>
        <taxon>Thermoactinomycetaceae</taxon>
        <taxon>Melghirimyces</taxon>
    </lineage>
</organism>
<dbReference type="EMBL" id="FMZA01000015">
    <property type="protein sequence ID" value="SDC74363.1"/>
    <property type="molecule type" value="Genomic_DNA"/>
</dbReference>
<keyword evidence="1" id="KW-0472">Membrane</keyword>
<keyword evidence="1" id="KW-1133">Transmembrane helix</keyword>
<dbReference type="Proteomes" id="UP000199387">
    <property type="component" value="Unassembled WGS sequence"/>
</dbReference>
<dbReference type="Pfam" id="PF04304">
    <property type="entry name" value="DUF454"/>
    <property type="match status" value="1"/>
</dbReference>
<evidence type="ECO:0000313" key="3">
    <source>
        <dbReference type="Proteomes" id="UP000199387"/>
    </source>
</evidence>
<keyword evidence="3" id="KW-1185">Reference proteome</keyword>
<keyword evidence="1" id="KW-0812">Transmembrane</keyword>
<dbReference type="AlphaFoldDB" id="A0A1G6P2F9"/>
<gene>
    <name evidence="2" type="ORF">SAMN04488112_11541</name>
</gene>
<proteinExistence type="predicted"/>
<dbReference type="InterPro" id="IPR007401">
    <property type="entry name" value="DUF454"/>
</dbReference>
<reference evidence="2 3" key="1">
    <citation type="submission" date="2016-10" db="EMBL/GenBank/DDBJ databases">
        <authorList>
            <person name="de Groot N.N."/>
        </authorList>
    </citation>
    <scope>NUCLEOTIDE SEQUENCE [LARGE SCALE GENOMIC DNA]</scope>
    <source>
        <strain evidence="2 3">DSM 45514</strain>
    </source>
</reference>
<protein>
    <recommendedName>
        <fullName evidence="4">Transmembrane protein (PGPGW)</fullName>
    </recommendedName>
</protein>
<evidence type="ECO:0008006" key="4">
    <source>
        <dbReference type="Google" id="ProtNLM"/>
    </source>
</evidence>
<evidence type="ECO:0000256" key="1">
    <source>
        <dbReference type="SAM" id="Phobius"/>
    </source>
</evidence>